<evidence type="ECO:0000256" key="1">
    <source>
        <dbReference type="SAM" id="SignalP"/>
    </source>
</evidence>
<sequence>MMLRKLAIILPALAVSSTAFADTLGARFGAGMWDHTPGGHLRYQTSNSNHNADLQDDLNLEDDQEGYFYALVEHPVPLIPNVKLMRTGLTSNGSGTINSEFTYGGETYEANQDITSELQLDHTDVTLYWQLLDNVVSFDFGLTAKMIDAEATLRQTSGNEKTVTNSFDGVVPMGYLGIGATPWPGVELRLEGSALSVGDNSLTDYTAKVSYTTDFLLGVEAGYRSLELELDDLDDVDANMEFDGPFVGLYLDF</sequence>
<dbReference type="NCBIfam" id="TIGR04219">
    <property type="entry name" value="OMP_w_GlyGly"/>
    <property type="match status" value="1"/>
</dbReference>
<organism evidence="2 3">
    <name type="scientific">Thiohalophilus thiocyanatoxydans</name>
    <dbReference type="NCBI Taxonomy" id="381308"/>
    <lineage>
        <taxon>Bacteria</taxon>
        <taxon>Pseudomonadati</taxon>
        <taxon>Pseudomonadota</taxon>
        <taxon>Gammaproteobacteria</taxon>
        <taxon>Thiohalomonadales</taxon>
        <taxon>Thiohalophilaceae</taxon>
        <taxon>Thiohalophilus</taxon>
    </lineage>
</organism>
<evidence type="ECO:0000313" key="3">
    <source>
        <dbReference type="Proteomes" id="UP000294914"/>
    </source>
</evidence>
<accession>A0A4R8IZR2</accession>
<dbReference type="AlphaFoldDB" id="A0A4R8IZR2"/>
<feature type="chain" id="PRO_5020264763" evidence="1">
    <location>
        <begin position="22"/>
        <end position="253"/>
    </location>
</feature>
<dbReference type="EMBL" id="SOQX01000002">
    <property type="protein sequence ID" value="TDY02963.1"/>
    <property type="molecule type" value="Genomic_DNA"/>
</dbReference>
<proteinExistence type="predicted"/>
<comment type="caution">
    <text evidence="2">The sequence shown here is derived from an EMBL/GenBank/DDBJ whole genome shotgun (WGS) entry which is preliminary data.</text>
</comment>
<dbReference type="RefSeq" id="WP_134082262.1">
    <property type="nucleotide sequence ID" value="NZ_SOQX01000002.1"/>
</dbReference>
<evidence type="ECO:0000313" key="2">
    <source>
        <dbReference type="EMBL" id="TDY02963.1"/>
    </source>
</evidence>
<dbReference type="Proteomes" id="UP000294914">
    <property type="component" value="Unassembled WGS sequence"/>
</dbReference>
<reference evidence="2 3" key="1">
    <citation type="submission" date="2019-03" db="EMBL/GenBank/DDBJ databases">
        <title>Genomic Encyclopedia of Type Strains, Phase IV (KMG-IV): sequencing the most valuable type-strain genomes for metagenomic binning, comparative biology and taxonomic classification.</title>
        <authorList>
            <person name="Goeker M."/>
        </authorList>
    </citation>
    <scope>NUCLEOTIDE SEQUENCE [LARGE SCALE GENOMIC DNA]</scope>
    <source>
        <strain evidence="2 3">DSM 16326</strain>
    </source>
</reference>
<keyword evidence="1" id="KW-0732">Signal</keyword>
<gene>
    <name evidence="2" type="ORF">EDC23_1347</name>
</gene>
<dbReference type="InterPro" id="IPR026387">
    <property type="entry name" value="OMP_w_GlyGly"/>
</dbReference>
<protein>
    <submittedName>
        <fullName evidence="2">Outer membrane protein</fullName>
    </submittedName>
</protein>
<name>A0A4R8IZR2_9GAMM</name>
<keyword evidence="3" id="KW-1185">Reference proteome</keyword>
<feature type="signal peptide" evidence="1">
    <location>
        <begin position="1"/>
        <end position="21"/>
    </location>
</feature>
<dbReference type="OrthoDB" id="6708408at2"/>